<dbReference type="NCBIfam" id="TIGR02295">
    <property type="entry name" value="HpaD"/>
    <property type="match status" value="1"/>
</dbReference>
<dbReference type="AlphaFoldDB" id="A0A3N0EBY2"/>
<dbReference type="PANTHER" id="PTHR21366">
    <property type="entry name" value="GLYOXALASE FAMILY PROTEIN"/>
    <property type="match status" value="1"/>
</dbReference>
<dbReference type="EMBL" id="RJMB01000007">
    <property type="protein sequence ID" value="RNL85324.1"/>
    <property type="molecule type" value="Genomic_DNA"/>
</dbReference>
<accession>A0A3N0EBY2</accession>
<comment type="similarity">
    <text evidence="2 8">Belongs to the extradiol ring-cleavage dioxygenase family.</text>
</comment>
<dbReference type="InterPro" id="IPR029068">
    <property type="entry name" value="Glyas_Bleomycin-R_OHBP_Dase"/>
</dbReference>
<proteinExistence type="inferred from homology"/>
<dbReference type="RefSeq" id="WP_123200980.1">
    <property type="nucleotide sequence ID" value="NZ_RJMB01000007.1"/>
</dbReference>
<evidence type="ECO:0000256" key="4">
    <source>
        <dbReference type="ARBA" id="ARBA00022797"/>
    </source>
</evidence>
<evidence type="ECO:0000256" key="1">
    <source>
        <dbReference type="ARBA" id="ARBA00001954"/>
    </source>
</evidence>
<comment type="caution">
    <text evidence="10">The sequence shown here is derived from an EMBL/GenBank/DDBJ whole genome shotgun (WGS) entry which is preliminary data.</text>
</comment>
<name>A0A3N0EBY2_9ACTN</name>
<keyword evidence="5 8" id="KW-0223">Dioxygenase</keyword>
<dbReference type="PROSITE" id="PS00082">
    <property type="entry name" value="EXTRADIOL_DIOXYGENAS"/>
    <property type="match status" value="1"/>
</dbReference>
<protein>
    <submittedName>
        <fullName evidence="10">3,4-dihydroxyphenylacetate 2,3-dioxygenase</fullName>
        <ecNumber evidence="10">1.13.11.15</ecNumber>
    </submittedName>
</protein>
<dbReference type="EC" id="1.13.11.15" evidence="10"/>
<sequence>MNAQAPDIVRAAYAELVVTDLAAARWFYVDVLGLVVTAEEPDALYLRAFEEYLHHSLVLRTGSAPALARLAYRVRSPREVDTAEAYFRALDLPTERVAAGATRGIGEAVRVEDPMGFCVEFFYEATHVERFTQAYHRHGGNAIARIDHFNVMVPDVQAANDHYTGLGFGVSEQIEDAEHLYAAWLYRKSTVHDIALTGGDGPRLHHVAFATNERHQVLHICDVLGSLRAEHHIERGPGRHGVSNAFYLYLRDPDGHRIEIYTSDYYTGDPDNPTIHWDVHDNRRRSYWGHAVVPSWYSEGSTVLGLDGTPQPLTSPTDPGEAAVTIGADGFGERVPDGEGFKLGHQS</sequence>
<dbReference type="GO" id="GO:0008198">
    <property type="term" value="F:ferrous iron binding"/>
    <property type="evidence" value="ECO:0007669"/>
    <property type="project" value="InterPro"/>
</dbReference>
<keyword evidence="4 8" id="KW-0058">Aromatic hydrocarbons catabolism</keyword>
<evidence type="ECO:0000259" key="9">
    <source>
        <dbReference type="PROSITE" id="PS51819"/>
    </source>
</evidence>
<dbReference type="InterPro" id="IPR050383">
    <property type="entry name" value="GlyoxalaseI/FosfomycinResist"/>
</dbReference>
<evidence type="ECO:0000256" key="3">
    <source>
        <dbReference type="ARBA" id="ARBA00022723"/>
    </source>
</evidence>
<dbReference type="InterPro" id="IPR011981">
    <property type="entry name" value="DHPA_dOase_Mn/Fe"/>
</dbReference>
<dbReference type="OrthoDB" id="317332at2"/>
<dbReference type="Gene3D" id="4.10.1270.10">
    <property type="entry name" value="homoprotocatechuate 2,3-dioxygenase domains"/>
    <property type="match status" value="1"/>
</dbReference>
<evidence type="ECO:0000313" key="11">
    <source>
        <dbReference type="Proteomes" id="UP000269198"/>
    </source>
</evidence>
<evidence type="ECO:0000256" key="2">
    <source>
        <dbReference type="ARBA" id="ARBA00008784"/>
    </source>
</evidence>
<evidence type="ECO:0000256" key="8">
    <source>
        <dbReference type="RuleBase" id="RU000683"/>
    </source>
</evidence>
<evidence type="ECO:0000256" key="7">
    <source>
        <dbReference type="ARBA" id="ARBA00023004"/>
    </source>
</evidence>
<reference evidence="10 11" key="1">
    <citation type="submission" date="2018-11" db="EMBL/GenBank/DDBJ databases">
        <title>The genome draft of YIM 96095.</title>
        <authorList>
            <person name="Tang S.-K."/>
            <person name="Chunyu W.-X."/>
            <person name="Feng Y.-Z."/>
        </authorList>
    </citation>
    <scope>NUCLEOTIDE SEQUENCE [LARGE SCALE GENOMIC DNA]</scope>
    <source>
        <strain evidence="10 11">YIM 96095</strain>
    </source>
</reference>
<keyword evidence="11" id="KW-1185">Reference proteome</keyword>
<organism evidence="10 11">
    <name type="scientific">Halostreptopolyspora alba</name>
    <dbReference type="NCBI Taxonomy" id="2487137"/>
    <lineage>
        <taxon>Bacteria</taxon>
        <taxon>Bacillati</taxon>
        <taxon>Actinomycetota</taxon>
        <taxon>Actinomycetes</taxon>
        <taxon>Streptosporangiales</taxon>
        <taxon>Nocardiopsidaceae</taxon>
        <taxon>Halostreptopolyspora</taxon>
    </lineage>
</organism>
<dbReference type="InterPro" id="IPR044904">
    <property type="entry name" value="HPCD_C_sf"/>
</dbReference>
<dbReference type="InterPro" id="IPR004360">
    <property type="entry name" value="Glyas_Fos-R_dOase_dom"/>
</dbReference>
<dbReference type="InterPro" id="IPR037523">
    <property type="entry name" value="VOC_core"/>
</dbReference>
<dbReference type="InterPro" id="IPR000486">
    <property type="entry name" value="Xdiol_ring_cleave_dOase_1/2"/>
</dbReference>
<dbReference type="Pfam" id="PF00903">
    <property type="entry name" value="Glyoxalase"/>
    <property type="match status" value="2"/>
</dbReference>
<keyword evidence="3" id="KW-0479">Metal-binding</keyword>
<dbReference type="PROSITE" id="PS51819">
    <property type="entry name" value="VOC"/>
    <property type="match status" value="2"/>
</dbReference>
<feature type="domain" description="VOC" evidence="9">
    <location>
        <begin position="10"/>
        <end position="124"/>
    </location>
</feature>
<evidence type="ECO:0000313" key="10">
    <source>
        <dbReference type="EMBL" id="RNL85324.1"/>
    </source>
</evidence>
<evidence type="ECO:0000256" key="5">
    <source>
        <dbReference type="ARBA" id="ARBA00022964"/>
    </source>
</evidence>
<dbReference type="PANTHER" id="PTHR21366:SF27">
    <property type="entry name" value="GLYOXALASE-LIKE DOMAIN-CONTAINING PROTEIN"/>
    <property type="match status" value="1"/>
</dbReference>
<dbReference type="GO" id="GO:0008687">
    <property type="term" value="F:3,4-dihydroxyphenylacetate 2,3-dioxygenase activity"/>
    <property type="evidence" value="ECO:0007669"/>
    <property type="project" value="UniProtKB-EC"/>
</dbReference>
<keyword evidence="7 8" id="KW-0408">Iron</keyword>
<dbReference type="Proteomes" id="UP000269198">
    <property type="component" value="Unassembled WGS sequence"/>
</dbReference>
<dbReference type="Gene3D" id="3.10.180.10">
    <property type="entry name" value="2,3-Dihydroxybiphenyl 1,2-Dioxygenase, domain 1"/>
    <property type="match status" value="2"/>
</dbReference>
<keyword evidence="6 8" id="KW-0560">Oxidoreductase</keyword>
<evidence type="ECO:0000256" key="6">
    <source>
        <dbReference type="ARBA" id="ARBA00023002"/>
    </source>
</evidence>
<comment type="cofactor">
    <cofactor evidence="1 8">
        <name>Fe(2+)</name>
        <dbReference type="ChEBI" id="CHEBI:29033"/>
    </cofactor>
</comment>
<feature type="domain" description="VOC" evidence="9">
    <location>
        <begin position="145"/>
        <end position="263"/>
    </location>
</feature>
<gene>
    <name evidence="10" type="primary">hpaD</name>
    <name evidence="10" type="ORF">EFW17_09640</name>
</gene>
<dbReference type="SUPFAM" id="SSF54593">
    <property type="entry name" value="Glyoxalase/Bleomycin resistance protein/Dihydroxybiphenyl dioxygenase"/>
    <property type="match status" value="1"/>
</dbReference>